<dbReference type="EMBL" id="CDMZ01000548">
    <property type="protein sequence ID" value="CUC09313.1"/>
    <property type="molecule type" value="Genomic_DNA"/>
</dbReference>
<reference evidence="2" key="1">
    <citation type="submission" date="2014-11" db="EMBL/GenBank/DDBJ databases">
        <title>Molecular phylogeny of cliff fern family Woodsiaceae with morphological implications.</title>
        <authorList>
            <person name="Shao Y.-Z."/>
            <person name="Wei R."/>
            <person name="Zhang X.-C."/>
        </authorList>
    </citation>
    <scope>NUCLEOTIDE SEQUENCE</scope>
</reference>
<organism evidence="2">
    <name type="scientific">Chromera velia CCMP2878</name>
    <dbReference type="NCBI Taxonomy" id="1169474"/>
    <lineage>
        <taxon>Eukaryota</taxon>
        <taxon>Sar</taxon>
        <taxon>Alveolata</taxon>
        <taxon>Colpodellida</taxon>
        <taxon>Chromeraceae</taxon>
        <taxon>Chromera</taxon>
    </lineage>
</organism>
<dbReference type="VEuPathDB" id="CryptoDB:Cvel_18230"/>
<name>A0A0K6S6Q2_9ALVE</name>
<gene>
    <name evidence="2" type="ORF">Cvel_18230.t1</name>
</gene>
<evidence type="ECO:0000313" key="2">
    <source>
        <dbReference type="EMBL" id="CUC09313.1"/>
    </source>
</evidence>
<accession>A0A0K6S6Q2</accession>
<proteinExistence type="predicted"/>
<evidence type="ECO:0000256" key="1">
    <source>
        <dbReference type="SAM" id="MobiDB-lite"/>
    </source>
</evidence>
<feature type="region of interest" description="Disordered" evidence="1">
    <location>
        <begin position="1"/>
        <end position="23"/>
    </location>
</feature>
<protein>
    <submittedName>
        <fullName evidence="2">Uncharacterized protein</fullName>
    </submittedName>
</protein>
<dbReference type="AlphaFoldDB" id="A0A0K6S6Q2"/>
<sequence length="98" mass="10814">MAPVPVPGSDEDAPSDSVSVDANGRQQIMRIQVGGMQNERHRMFFYGVDPEGLWSVRLLSPERRGRGGGEKLGQEEIAVESFQIEEASLTLMTAQRII</sequence>